<evidence type="ECO:0000313" key="7">
    <source>
        <dbReference type="EMBL" id="KPI44346.1"/>
    </source>
</evidence>
<dbReference type="OrthoDB" id="4117950at2759"/>
<reference evidence="7 8" key="1">
    <citation type="submission" date="2015-06" db="EMBL/GenBank/DDBJ databases">
        <title>Draft genome of the ant-associated black yeast Phialophora attae CBS 131958.</title>
        <authorList>
            <person name="Moreno L.F."/>
            <person name="Stielow B.J."/>
            <person name="de Hoog S."/>
            <person name="Vicente V.A."/>
            <person name="Weiss V.A."/>
            <person name="de Vries M."/>
            <person name="Cruz L.M."/>
            <person name="Souza E.M."/>
        </authorList>
    </citation>
    <scope>NUCLEOTIDE SEQUENCE [LARGE SCALE GENOMIC DNA]</scope>
    <source>
        <strain evidence="7 8">CBS 131958</strain>
    </source>
</reference>
<dbReference type="AlphaFoldDB" id="A0A0N1HG10"/>
<keyword evidence="4" id="KW-0238">DNA-binding</keyword>
<dbReference type="Pfam" id="PF11951">
    <property type="entry name" value="Fungal_trans_2"/>
    <property type="match status" value="1"/>
</dbReference>
<organism evidence="7 8">
    <name type="scientific">Cyphellophora attinorum</name>
    <dbReference type="NCBI Taxonomy" id="1664694"/>
    <lineage>
        <taxon>Eukaryota</taxon>
        <taxon>Fungi</taxon>
        <taxon>Dikarya</taxon>
        <taxon>Ascomycota</taxon>
        <taxon>Pezizomycotina</taxon>
        <taxon>Eurotiomycetes</taxon>
        <taxon>Chaetothyriomycetidae</taxon>
        <taxon>Chaetothyriales</taxon>
        <taxon>Cyphellophoraceae</taxon>
        <taxon>Cyphellophora</taxon>
    </lineage>
</organism>
<dbReference type="InterPro" id="IPR021858">
    <property type="entry name" value="Fun_TF"/>
</dbReference>
<evidence type="ECO:0000256" key="6">
    <source>
        <dbReference type="ARBA" id="ARBA00023242"/>
    </source>
</evidence>
<dbReference type="GO" id="GO:0046872">
    <property type="term" value="F:metal ion binding"/>
    <property type="evidence" value="ECO:0007669"/>
    <property type="project" value="UniProtKB-KW"/>
</dbReference>
<sequence>MRRIRYDLNRPACDRCTSTGRTCEGFPIDATPDRSRTYGRPVAVAPLSLLAPRAYPDVHKADLRRLQYFQQVTAGQLGGYLQDDMWTQLLLQLALTSDPIRHIAVALGTLHETSTFKTTNAEPIRPYALAIQRLQSHLQTDGWQQLEVTLVACILCIGFEWLRGNAEGALAHLRSGLALIEQWRTSTLHIQRGVDSRNPRGHRIEVKILPLFGRLVIQAATLYNFDTIPWPRMPAESVNIGRFTSIEHARDSFMNLLGGILVDTNRRELLRQYTPAADQEHKHQRELFDSWKLHFDVLAAEKRYSDKDAGLSPSPHLIEAIWASSSIMLAGLRPDPQGARKHSEDSELGFSRTVDLCKTVLKHNSVHFTFDLGVVSPLYYTAVNCGDARTRQRAADLLEMHHTREGFWTSEDALRRARLENHLLRPTGPRQLKVEPLAVKTKTGLPVHICSSHGGGIDYCDVCFVRGKQRHSTVALDETDFLAVKTKTEPPVHICRSHGGEIDYCSTMCAFCVVNEDFRMLLSTGQGQCRLLEEI</sequence>
<evidence type="ECO:0000256" key="2">
    <source>
        <dbReference type="ARBA" id="ARBA00022833"/>
    </source>
</evidence>
<evidence type="ECO:0008006" key="9">
    <source>
        <dbReference type="Google" id="ProtNLM"/>
    </source>
</evidence>
<dbReference type="STRING" id="1664694.A0A0N1HG10"/>
<dbReference type="Proteomes" id="UP000038010">
    <property type="component" value="Unassembled WGS sequence"/>
</dbReference>
<evidence type="ECO:0000256" key="5">
    <source>
        <dbReference type="ARBA" id="ARBA00023163"/>
    </source>
</evidence>
<dbReference type="GeneID" id="28740627"/>
<comment type="caution">
    <text evidence="7">The sequence shown here is derived from an EMBL/GenBank/DDBJ whole genome shotgun (WGS) entry which is preliminary data.</text>
</comment>
<accession>A0A0N1HG10</accession>
<keyword evidence="8" id="KW-1185">Reference proteome</keyword>
<protein>
    <recommendedName>
        <fullName evidence="9">Zn(2)-C6 fungal-type domain-containing protein</fullName>
    </recommendedName>
</protein>
<evidence type="ECO:0000256" key="3">
    <source>
        <dbReference type="ARBA" id="ARBA00023015"/>
    </source>
</evidence>
<keyword evidence="5" id="KW-0804">Transcription</keyword>
<dbReference type="RefSeq" id="XP_018004309.1">
    <property type="nucleotide sequence ID" value="XM_018148747.1"/>
</dbReference>
<keyword evidence="2" id="KW-0862">Zinc</keyword>
<evidence type="ECO:0000256" key="1">
    <source>
        <dbReference type="ARBA" id="ARBA00022723"/>
    </source>
</evidence>
<keyword evidence="6" id="KW-0539">Nucleus</keyword>
<keyword evidence="1" id="KW-0479">Metal-binding</keyword>
<name>A0A0N1HG10_9EURO</name>
<proteinExistence type="predicted"/>
<dbReference type="EMBL" id="LFJN01000003">
    <property type="protein sequence ID" value="KPI44346.1"/>
    <property type="molecule type" value="Genomic_DNA"/>
</dbReference>
<dbReference type="GO" id="GO:0003677">
    <property type="term" value="F:DNA binding"/>
    <property type="evidence" value="ECO:0007669"/>
    <property type="project" value="UniProtKB-KW"/>
</dbReference>
<evidence type="ECO:0000313" key="8">
    <source>
        <dbReference type="Proteomes" id="UP000038010"/>
    </source>
</evidence>
<dbReference type="InterPro" id="IPR052360">
    <property type="entry name" value="Transcr_Regulatory_Proteins"/>
</dbReference>
<evidence type="ECO:0000256" key="4">
    <source>
        <dbReference type="ARBA" id="ARBA00023125"/>
    </source>
</evidence>
<dbReference type="PANTHER" id="PTHR36206">
    <property type="entry name" value="ASPERCRYPTIN BIOSYNTHESIS CLUSTER-SPECIFIC TRANSCRIPTION REGULATOR ATNN-RELATED"/>
    <property type="match status" value="1"/>
</dbReference>
<dbReference type="VEuPathDB" id="FungiDB:AB675_8310"/>
<gene>
    <name evidence="7" type="ORF">AB675_8310</name>
</gene>
<keyword evidence="3" id="KW-0805">Transcription regulation</keyword>
<dbReference type="PANTHER" id="PTHR36206:SF13">
    <property type="entry name" value="TRANSCRIPTIONAL REGULATORY PROTEIN MOC3"/>
    <property type="match status" value="1"/>
</dbReference>